<dbReference type="AlphaFoldDB" id="A0A5C6E9J6"/>
<comment type="similarity">
    <text evidence="3">Belongs to the glycosyl hydrolase 130 family.</text>
</comment>
<dbReference type="InterPro" id="IPR023296">
    <property type="entry name" value="Glyco_hydro_beta-prop_sf"/>
</dbReference>
<comment type="caution">
    <text evidence="4">The sequence shown here is derived from an EMBL/GenBank/DDBJ whole genome shotgun (WGS) entry which is preliminary data.</text>
</comment>
<dbReference type="PANTHER" id="PTHR34106">
    <property type="entry name" value="GLYCOSIDASE"/>
    <property type="match status" value="1"/>
</dbReference>
<dbReference type="RefSeq" id="WP_146462406.1">
    <property type="nucleotide sequence ID" value="NZ_SJPW01000011.1"/>
</dbReference>
<dbReference type="CDD" id="cd18613">
    <property type="entry name" value="GH130"/>
    <property type="match status" value="1"/>
</dbReference>
<sequence>MKIKRTGIVLSPNKQRVVLRPFQPPGNDRVLRVIARVCTLSETEVNTLLSHVLKDFHGRHQKPKEFFQRRFHELKHHLLTDNPLSENRRLLLGAYFTQEYALESAALFNPSLVWHPDQAKLPSGTRRFAMSLRAVGEGHISSIVFRSGTIGADLQITIDEPVRFVTTPSYIPDSSYENDLFRRKLIELGLGTHFTDGVLAELPEQFTLGQIETQLRASLREHRSRHHELAPLVEQVVMLAKSNYEIQYTPDHDLSERLIFPFSPTETNGIEDARFVQFQEGDGSSRYYATYSAYDGRMVLPQLLETEDFLRFKMHTLNGPAVSNKGMALFPRKINGHYAMLGRQDGEHLFLMYSDMLYFWHTSELIIKPTNPWEYVQMGNCGSPIETDAGWLVLTHGVGPMRTYCIGAMLLDLEDPSKIIARLHEPLITPNEVEREGYVPNVVYTCGAIVHEKHLVIPYAMSDYATTFATIGLDELLSSMA</sequence>
<name>A0A5C6E9J6_9BACT</name>
<reference evidence="4 5" key="1">
    <citation type="submission" date="2019-02" db="EMBL/GenBank/DDBJ databases">
        <title>Deep-cultivation of Planctomycetes and their phenomic and genomic characterization uncovers novel biology.</title>
        <authorList>
            <person name="Wiegand S."/>
            <person name="Jogler M."/>
            <person name="Boedeker C."/>
            <person name="Pinto D."/>
            <person name="Vollmers J."/>
            <person name="Rivas-Marin E."/>
            <person name="Kohn T."/>
            <person name="Peeters S.H."/>
            <person name="Heuer A."/>
            <person name="Rast P."/>
            <person name="Oberbeckmann S."/>
            <person name="Bunk B."/>
            <person name="Jeske O."/>
            <person name="Meyerdierks A."/>
            <person name="Storesund J.E."/>
            <person name="Kallscheuer N."/>
            <person name="Luecker S."/>
            <person name="Lage O.M."/>
            <person name="Pohl T."/>
            <person name="Merkel B.J."/>
            <person name="Hornburger P."/>
            <person name="Mueller R.-W."/>
            <person name="Bruemmer F."/>
            <person name="Labrenz M."/>
            <person name="Spormann A.M."/>
            <person name="Op Den Camp H."/>
            <person name="Overmann J."/>
            <person name="Amann R."/>
            <person name="Jetten M.S.M."/>
            <person name="Mascher T."/>
            <person name="Medema M.H."/>
            <person name="Devos D.P."/>
            <person name="Kaster A.-K."/>
            <person name="Ovreas L."/>
            <person name="Rohde M."/>
            <person name="Galperin M.Y."/>
            <person name="Jogler C."/>
        </authorList>
    </citation>
    <scope>NUCLEOTIDE SEQUENCE [LARGE SCALE GENOMIC DNA]</scope>
    <source>
        <strain evidence="4 5">Poly51</strain>
    </source>
</reference>
<dbReference type="SUPFAM" id="SSF75005">
    <property type="entry name" value="Arabinanase/levansucrase/invertase"/>
    <property type="match status" value="1"/>
</dbReference>
<organism evidence="4 5">
    <name type="scientific">Rubripirellula tenax</name>
    <dbReference type="NCBI Taxonomy" id="2528015"/>
    <lineage>
        <taxon>Bacteria</taxon>
        <taxon>Pseudomonadati</taxon>
        <taxon>Planctomycetota</taxon>
        <taxon>Planctomycetia</taxon>
        <taxon>Pirellulales</taxon>
        <taxon>Pirellulaceae</taxon>
        <taxon>Rubripirellula</taxon>
    </lineage>
</organism>
<dbReference type="Pfam" id="PF04041">
    <property type="entry name" value="Glyco_hydro_130"/>
    <property type="match status" value="1"/>
</dbReference>
<evidence type="ECO:0000256" key="2">
    <source>
        <dbReference type="ARBA" id="ARBA00022679"/>
    </source>
</evidence>
<gene>
    <name evidence="4" type="ORF">Poly51_60280</name>
</gene>
<dbReference type="OrthoDB" id="9759709at2"/>
<keyword evidence="2 4" id="KW-0808">Transferase</keyword>
<dbReference type="PANTHER" id="PTHR34106:SF4">
    <property type="entry name" value="BLL5143 PROTEIN"/>
    <property type="match status" value="1"/>
</dbReference>
<keyword evidence="5" id="KW-1185">Reference proteome</keyword>
<dbReference type="Proteomes" id="UP000318288">
    <property type="component" value="Unassembled WGS sequence"/>
</dbReference>
<evidence type="ECO:0000313" key="5">
    <source>
        <dbReference type="Proteomes" id="UP000318288"/>
    </source>
</evidence>
<dbReference type="GO" id="GO:0016757">
    <property type="term" value="F:glycosyltransferase activity"/>
    <property type="evidence" value="ECO:0007669"/>
    <property type="project" value="UniProtKB-KW"/>
</dbReference>
<evidence type="ECO:0000256" key="1">
    <source>
        <dbReference type="ARBA" id="ARBA00022676"/>
    </source>
</evidence>
<keyword evidence="1 4" id="KW-0328">Glycosyltransferase</keyword>
<accession>A0A5C6E9J6</accession>
<proteinExistence type="inferred from homology"/>
<dbReference type="EC" id="2.4.1.-" evidence="4"/>
<dbReference type="Gene3D" id="2.115.10.20">
    <property type="entry name" value="Glycosyl hydrolase domain, family 43"/>
    <property type="match status" value="1"/>
</dbReference>
<evidence type="ECO:0000256" key="3">
    <source>
        <dbReference type="ARBA" id="ARBA00024356"/>
    </source>
</evidence>
<protein>
    <submittedName>
        <fullName evidence="4">Beta-1,4-mannooligosaccharide phosphorylase</fullName>
        <ecNumber evidence="4">2.4.1.-</ecNumber>
    </submittedName>
</protein>
<dbReference type="EMBL" id="SJPW01000011">
    <property type="protein sequence ID" value="TWU44597.1"/>
    <property type="molecule type" value="Genomic_DNA"/>
</dbReference>
<dbReference type="InterPro" id="IPR007184">
    <property type="entry name" value="Mannoside_phosphorylase"/>
</dbReference>
<evidence type="ECO:0000313" key="4">
    <source>
        <dbReference type="EMBL" id="TWU44597.1"/>
    </source>
</evidence>